<reference evidence="1" key="2">
    <citation type="submission" date="2023-06" db="EMBL/GenBank/DDBJ databases">
        <title>Long-read-based genome assembly of the green algal bacterivore Cymbomonas tetramitiformis.</title>
        <authorList>
            <person name="Gyaltshen Y."/>
            <person name="Rozenberg A."/>
            <person name="Paasch A."/>
            <person name="Burns J.A."/>
            <person name="Warring S."/>
            <person name="Larson R."/>
            <person name="Maurer-Alcala X."/>
            <person name="Dacks J."/>
            <person name="Kim E."/>
        </authorList>
    </citation>
    <scope>NUCLEOTIDE SEQUENCE</scope>
    <source>
        <strain evidence="1">PLY_AMNH</strain>
    </source>
</reference>
<comment type="caution">
    <text evidence="1">The sequence shown here is derived from an EMBL/GenBank/DDBJ whole genome shotgun (WGS) entry which is preliminary data.</text>
</comment>
<sequence length="67" mass="7092">MVGNKVGGIALLVTGQGGITVTGCFSWNLRGRQADNETRIVAEVDSFYFQGTVVGTVFYPFSASSTL</sequence>
<dbReference type="PROSITE" id="PS51257">
    <property type="entry name" value="PROKAR_LIPOPROTEIN"/>
    <property type="match status" value="1"/>
</dbReference>
<protein>
    <submittedName>
        <fullName evidence="1">Uncharacterized protein</fullName>
    </submittedName>
</protein>
<dbReference type="AlphaFoldDB" id="A0AAE0C8C2"/>
<organism evidence="1 3">
    <name type="scientific">Cymbomonas tetramitiformis</name>
    <dbReference type="NCBI Taxonomy" id="36881"/>
    <lineage>
        <taxon>Eukaryota</taxon>
        <taxon>Viridiplantae</taxon>
        <taxon>Chlorophyta</taxon>
        <taxon>Pyramimonadophyceae</taxon>
        <taxon>Pyramimonadales</taxon>
        <taxon>Pyramimonadaceae</taxon>
        <taxon>Cymbomonas</taxon>
    </lineage>
</organism>
<dbReference type="EMBL" id="LGRX02027518">
    <property type="protein sequence ID" value="KAK3249228.1"/>
    <property type="molecule type" value="Genomic_DNA"/>
</dbReference>
<name>A0AAE0C8C2_9CHLO</name>
<keyword evidence="3" id="KW-1185">Reference proteome</keyword>
<evidence type="ECO:0000313" key="3">
    <source>
        <dbReference type="Proteomes" id="UP001190700"/>
    </source>
</evidence>
<dbReference type="Proteomes" id="UP001190700">
    <property type="component" value="Unassembled WGS sequence"/>
</dbReference>
<dbReference type="EMBL" id="LGRX02027519">
    <property type="protein sequence ID" value="KAK3249225.1"/>
    <property type="molecule type" value="Genomic_DNA"/>
</dbReference>
<gene>
    <name evidence="2" type="ORF">CYMTET_41335</name>
    <name evidence="1" type="ORF">CYMTET_41336</name>
</gene>
<evidence type="ECO:0000313" key="2">
    <source>
        <dbReference type="EMBL" id="KAK3249228.1"/>
    </source>
</evidence>
<accession>A0AAE0C8C2</accession>
<reference evidence="1 3" key="1">
    <citation type="journal article" date="2015" name="Genome Biol. Evol.">
        <title>Comparative Genomics of a Bacterivorous Green Alga Reveals Evolutionary Causalities and Consequences of Phago-Mixotrophic Mode of Nutrition.</title>
        <authorList>
            <person name="Burns J.A."/>
            <person name="Paasch A."/>
            <person name="Narechania A."/>
            <person name="Kim E."/>
        </authorList>
    </citation>
    <scope>NUCLEOTIDE SEQUENCE [LARGE SCALE GENOMIC DNA]</scope>
    <source>
        <strain evidence="1">PLY_AMNH</strain>
    </source>
</reference>
<evidence type="ECO:0000313" key="1">
    <source>
        <dbReference type="EMBL" id="KAK3249225.1"/>
    </source>
</evidence>
<proteinExistence type="predicted"/>